<name>A0A2V2N674_9EURY</name>
<keyword evidence="1" id="KW-0472">Membrane</keyword>
<evidence type="ECO:0000313" key="3">
    <source>
        <dbReference type="Proteomes" id="UP000245934"/>
    </source>
</evidence>
<dbReference type="RefSeq" id="WP_109941927.1">
    <property type="nucleotide sequence ID" value="NZ_CP176366.1"/>
</dbReference>
<dbReference type="Proteomes" id="UP000245934">
    <property type="component" value="Unassembled WGS sequence"/>
</dbReference>
<feature type="transmembrane region" description="Helical" evidence="1">
    <location>
        <begin position="199"/>
        <end position="218"/>
    </location>
</feature>
<evidence type="ECO:0000313" key="2">
    <source>
        <dbReference type="EMBL" id="PWR70793.1"/>
    </source>
</evidence>
<dbReference type="AlphaFoldDB" id="A0A2V2N674"/>
<feature type="transmembrane region" description="Helical" evidence="1">
    <location>
        <begin position="122"/>
        <end position="142"/>
    </location>
</feature>
<keyword evidence="1" id="KW-1133">Transmembrane helix</keyword>
<gene>
    <name evidence="2" type="ORF">DLD82_14980</name>
</gene>
<sequence>MKIQRNIWENKGGFLLATIIGIICGRIVEAFFHESGHYMAAKIAGISFQTNQVHSFSFLPAFINYYPPGIPFFTESYSYIQYLPTMQEYSGIIAISGLLMNALASLLCFWFFFKSQIIRSKIIITAIFWILVFNLGALFSYIPLRVFNSSKDVGIFLTSYQIHPLILLLPCVILIGAGLIVFFTTILPIYCISIPVQSGIIRILLLLCSTTIFLLYMVEPVFTGFKIEDIINFHDAMNIFPIIVIGQIMFLSAVTMLGFFRICYLSSSHFIGNNQKTR</sequence>
<keyword evidence="3" id="KW-1185">Reference proteome</keyword>
<feature type="transmembrane region" description="Helical" evidence="1">
    <location>
        <begin position="92"/>
        <end position="113"/>
    </location>
</feature>
<proteinExistence type="predicted"/>
<keyword evidence="1" id="KW-0812">Transmembrane</keyword>
<dbReference type="GeneID" id="97608197"/>
<organism evidence="2 3">
    <name type="scientific">Methanospirillum stamsii</name>
    <dbReference type="NCBI Taxonomy" id="1277351"/>
    <lineage>
        <taxon>Archaea</taxon>
        <taxon>Methanobacteriati</taxon>
        <taxon>Methanobacteriota</taxon>
        <taxon>Stenosarchaea group</taxon>
        <taxon>Methanomicrobia</taxon>
        <taxon>Methanomicrobiales</taxon>
        <taxon>Methanospirillaceae</taxon>
        <taxon>Methanospirillum</taxon>
    </lineage>
</organism>
<feature type="transmembrane region" description="Helical" evidence="1">
    <location>
        <begin position="238"/>
        <end position="260"/>
    </location>
</feature>
<feature type="transmembrane region" description="Helical" evidence="1">
    <location>
        <begin position="162"/>
        <end position="187"/>
    </location>
</feature>
<protein>
    <submittedName>
        <fullName evidence="2">Uncharacterized protein</fullName>
    </submittedName>
</protein>
<feature type="transmembrane region" description="Helical" evidence="1">
    <location>
        <begin position="12"/>
        <end position="32"/>
    </location>
</feature>
<reference evidence="2 3" key="1">
    <citation type="submission" date="2018-05" db="EMBL/GenBank/DDBJ databases">
        <title>Draft genome of Methanospirillum stamsii Pt1.</title>
        <authorList>
            <person name="Dueholm M.S."/>
            <person name="Nielsen P.H."/>
            <person name="Bakmann L.F."/>
            <person name="Otzen D.E."/>
        </authorList>
    </citation>
    <scope>NUCLEOTIDE SEQUENCE [LARGE SCALE GENOMIC DNA]</scope>
    <source>
        <strain evidence="2 3">Pt1</strain>
    </source>
</reference>
<dbReference type="EMBL" id="QGMZ01000039">
    <property type="protein sequence ID" value="PWR70793.1"/>
    <property type="molecule type" value="Genomic_DNA"/>
</dbReference>
<comment type="caution">
    <text evidence="2">The sequence shown here is derived from an EMBL/GenBank/DDBJ whole genome shotgun (WGS) entry which is preliminary data.</text>
</comment>
<accession>A0A2V2N674</accession>
<evidence type="ECO:0000256" key="1">
    <source>
        <dbReference type="SAM" id="Phobius"/>
    </source>
</evidence>
<dbReference type="OrthoDB" id="383422at2157"/>